<feature type="transmembrane region" description="Helical" evidence="10">
    <location>
        <begin position="190"/>
        <end position="212"/>
    </location>
</feature>
<dbReference type="SMART" id="SM01381">
    <property type="entry name" value="7TM_GPCR_Srsx"/>
    <property type="match status" value="1"/>
</dbReference>
<dbReference type="InterPro" id="IPR017452">
    <property type="entry name" value="GPCR_Rhodpsn_7TM"/>
</dbReference>
<keyword evidence="3 10" id="KW-0812">Transmembrane</keyword>
<sequence length="323" mass="36448">MNQTWLSDKRNTTDGPFQEDCGRPTNGNILTNMSTSVKALALAILLLSLLFTAVGNGLVLVIIAKIRRLRTAANLTIVNLASYDFVVGTTFGFVIIPRCTMLQCAFFMGFVYTILQGSMLGIGLCTLNRYVAIAHPLRYKVLMSPERTCWLITSCLLYSVAVGSAAAIQISHYWQPSLGCLADFILPFHFMAFIIGHYVALFIFMIYCYVAIARIASDHARRIGGESDEERREMSAFRETMTMTKIILTVVGTSWVLLGPHVLSLLLMHILPWWQLRVLRAIRSNTLILNSLLNPIIYFYKYKDYRLGVRELFGCPMPDIQQH</sequence>
<evidence type="ECO:0000256" key="7">
    <source>
        <dbReference type="ARBA" id="ARBA00023170"/>
    </source>
</evidence>
<feature type="transmembrane region" description="Helical" evidence="10">
    <location>
        <begin position="246"/>
        <end position="270"/>
    </location>
</feature>
<dbReference type="PANTHER" id="PTHR24249">
    <property type="entry name" value="HISTAMINE RECEPTOR-RELATED G-PROTEIN COUPLED RECEPTOR"/>
    <property type="match status" value="1"/>
</dbReference>
<dbReference type="Gene3D" id="1.20.1070.10">
    <property type="entry name" value="Rhodopsin 7-helix transmembrane proteins"/>
    <property type="match status" value="1"/>
</dbReference>
<protein>
    <submittedName>
        <fullName evidence="13">Histamine H2 receptor-like</fullName>
    </submittedName>
</protein>
<evidence type="ECO:0000256" key="9">
    <source>
        <dbReference type="SAM" id="MobiDB-lite"/>
    </source>
</evidence>
<feature type="transmembrane region" description="Helical" evidence="10">
    <location>
        <begin position="39"/>
        <end position="63"/>
    </location>
</feature>
<dbReference type="GeneID" id="106815041"/>
<evidence type="ECO:0000313" key="12">
    <source>
        <dbReference type="Proteomes" id="UP000695022"/>
    </source>
</evidence>
<feature type="domain" description="G-protein coupled receptors family 1 profile" evidence="11">
    <location>
        <begin position="55"/>
        <end position="298"/>
    </location>
</feature>
<evidence type="ECO:0000256" key="4">
    <source>
        <dbReference type="ARBA" id="ARBA00022989"/>
    </source>
</evidence>
<evidence type="ECO:0000256" key="8">
    <source>
        <dbReference type="ARBA" id="ARBA00023224"/>
    </source>
</evidence>
<evidence type="ECO:0000259" key="11">
    <source>
        <dbReference type="PROSITE" id="PS50262"/>
    </source>
</evidence>
<feature type="transmembrane region" description="Helical" evidence="10">
    <location>
        <begin position="148"/>
        <end position="170"/>
    </location>
</feature>
<evidence type="ECO:0000256" key="1">
    <source>
        <dbReference type="ARBA" id="ARBA00004651"/>
    </source>
</evidence>
<name>A0ABM1ERY2_PRICU</name>
<keyword evidence="4 10" id="KW-1133">Transmembrane helix</keyword>
<feature type="transmembrane region" description="Helical" evidence="10">
    <location>
        <begin position="75"/>
        <end position="95"/>
    </location>
</feature>
<dbReference type="RefSeq" id="XP_014674953.1">
    <property type="nucleotide sequence ID" value="XM_014819467.1"/>
</dbReference>
<keyword evidence="5" id="KW-0297">G-protein coupled receptor</keyword>
<accession>A0ABM1ERY2</accession>
<evidence type="ECO:0000256" key="2">
    <source>
        <dbReference type="ARBA" id="ARBA00022475"/>
    </source>
</evidence>
<dbReference type="Pfam" id="PF00001">
    <property type="entry name" value="7tm_1"/>
    <property type="match status" value="1"/>
</dbReference>
<dbReference type="SUPFAM" id="SSF81321">
    <property type="entry name" value="Family A G protein-coupled receptor-like"/>
    <property type="match status" value="1"/>
</dbReference>
<evidence type="ECO:0000256" key="5">
    <source>
        <dbReference type="ARBA" id="ARBA00023040"/>
    </source>
</evidence>
<evidence type="ECO:0000256" key="3">
    <source>
        <dbReference type="ARBA" id="ARBA00022692"/>
    </source>
</evidence>
<keyword evidence="2" id="KW-1003">Cell membrane</keyword>
<evidence type="ECO:0000313" key="13">
    <source>
        <dbReference type="RefSeq" id="XP_014674953.1"/>
    </source>
</evidence>
<dbReference type="InterPro" id="IPR050569">
    <property type="entry name" value="TAAR"/>
</dbReference>
<keyword evidence="7" id="KW-0675">Receptor</keyword>
<organism evidence="12 13">
    <name type="scientific">Priapulus caudatus</name>
    <name type="common">Priapulid worm</name>
    <dbReference type="NCBI Taxonomy" id="37621"/>
    <lineage>
        <taxon>Eukaryota</taxon>
        <taxon>Metazoa</taxon>
        <taxon>Ecdysozoa</taxon>
        <taxon>Scalidophora</taxon>
        <taxon>Priapulida</taxon>
        <taxon>Priapulimorpha</taxon>
        <taxon>Priapulimorphida</taxon>
        <taxon>Priapulidae</taxon>
        <taxon>Priapulus</taxon>
    </lineage>
</organism>
<comment type="subcellular location">
    <subcellularLocation>
        <location evidence="1">Cell membrane</location>
        <topology evidence="1">Multi-pass membrane protein</topology>
    </subcellularLocation>
</comment>
<feature type="transmembrane region" description="Helical" evidence="10">
    <location>
        <begin position="107"/>
        <end position="127"/>
    </location>
</feature>
<keyword evidence="12" id="KW-1185">Reference proteome</keyword>
<dbReference type="InterPro" id="IPR000276">
    <property type="entry name" value="GPCR_Rhodpsn"/>
</dbReference>
<dbReference type="PANTHER" id="PTHR24249:SF372">
    <property type="entry name" value="G-PROTEIN COUPLED RECEPTORS FAMILY 1 PROFILE DOMAIN-CONTAINING PROTEIN"/>
    <property type="match status" value="1"/>
</dbReference>
<keyword evidence="6 10" id="KW-0472">Membrane</keyword>
<dbReference type="PRINTS" id="PR00237">
    <property type="entry name" value="GPCRRHODOPSN"/>
</dbReference>
<keyword evidence="8" id="KW-0807">Transducer</keyword>
<gene>
    <name evidence="13" type="primary">LOC106815041</name>
</gene>
<reference evidence="13" key="1">
    <citation type="submission" date="2025-08" db="UniProtKB">
        <authorList>
            <consortium name="RefSeq"/>
        </authorList>
    </citation>
    <scope>IDENTIFICATION</scope>
</reference>
<proteinExistence type="predicted"/>
<feature type="region of interest" description="Disordered" evidence="9">
    <location>
        <begin position="1"/>
        <end position="20"/>
    </location>
</feature>
<evidence type="ECO:0000256" key="6">
    <source>
        <dbReference type="ARBA" id="ARBA00023136"/>
    </source>
</evidence>
<dbReference type="CDD" id="cd00637">
    <property type="entry name" value="7tm_classA_rhodopsin-like"/>
    <property type="match status" value="1"/>
</dbReference>
<feature type="transmembrane region" description="Helical" evidence="10">
    <location>
        <begin position="282"/>
        <end position="300"/>
    </location>
</feature>
<evidence type="ECO:0000256" key="10">
    <source>
        <dbReference type="SAM" id="Phobius"/>
    </source>
</evidence>
<dbReference type="PROSITE" id="PS50262">
    <property type="entry name" value="G_PROTEIN_RECEP_F1_2"/>
    <property type="match status" value="1"/>
</dbReference>
<dbReference type="Proteomes" id="UP000695022">
    <property type="component" value="Unplaced"/>
</dbReference>